<reference evidence="1 2" key="1">
    <citation type="journal article" date="2016" name="Nat. Commun.">
        <title>Extremotolerant tardigrade genome and improved radiotolerance of human cultured cells by tardigrade-unique protein.</title>
        <authorList>
            <person name="Hashimoto T."/>
            <person name="Horikawa D.D."/>
            <person name="Saito Y."/>
            <person name="Kuwahara H."/>
            <person name="Kozuka-Hata H."/>
            <person name="Shin-I T."/>
            <person name="Minakuchi Y."/>
            <person name="Ohishi K."/>
            <person name="Motoyama A."/>
            <person name="Aizu T."/>
            <person name="Enomoto A."/>
            <person name="Kondo K."/>
            <person name="Tanaka S."/>
            <person name="Hara Y."/>
            <person name="Koshikawa S."/>
            <person name="Sagara H."/>
            <person name="Miura T."/>
            <person name="Yokobori S."/>
            <person name="Miyagawa K."/>
            <person name="Suzuki Y."/>
            <person name="Kubo T."/>
            <person name="Oyama M."/>
            <person name="Kohara Y."/>
            <person name="Fujiyama A."/>
            <person name="Arakawa K."/>
            <person name="Katayama T."/>
            <person name="Toyoda A."/>
            <person name="Kunieda T."/>
        </authorList>
    </citation>
    <scope>NUCLEOTIDE SEQUENCE [LARGE SCALE GENOMIC DNA]</scope>
    <source>
        <strain evidence="1 2">YOKOZUNA-1</strain>
    </source>
</reference>
<keyword evidence="2" id="KW-1185">Reference proteome</keyword>
<proteinExistence type="predicted"/>
<dbReference type="EMBL" id="BDGG01000001">
    <property type="protein sequence ID" value="GAU89973.1"/>
    <property type="molecule type" value="Genomic_DNA"/>
</dbReference>
<protein>
    <submittedName>
        <fullName evidence="1">Uncharacterized protein</fullName>
    </submittedName>
</protein>
<name>A0A1D1UUB3_RAMVA</name>
<evidence type="ECO:0000313" key="2">
    <source>
        <dbReference type="Proteomes" id="UP000186922"/>
    </source>
</evidence>
<organism evidence="1 2">
    <name type="scientific">Ramazzottius varieornatus</name>
    <name type="common">Water bear</name>
    <name type="synonym">Tardigrade</name>
    <dbReference type="NCBI Taxonomy" id="947166"/>
    <lineage>
        <taxon>Eukaryota</taxon>
        <taxon>Metazoa</taxon>
        <taxon>Ecdysozoa</taxon>
        <taxon>Tardigrada</taxon>
        <taxon>Eutardigrada</taxon>
        <taxon>Parachela</taxon>
        <taxon>Hypsibioidea</taxon>
        <taxon>Ramazzottiidae</taxon>
        <taxon>Ramazzottius</taxon>
    </lineage>
</organism>
<accession>A0A1D1UUB3</accession>
<evidence type="ECO:0000313" key="1">
    <source>
        <dbReference type="EMBL" id="GAU89973.1"/>
    </source>
</evidence>
<dbReference type="Proteomes" id="UP000186922">
    <property type="component" value="Unassembled WGS sequence"/>
</dbReference>
<sequence>MCNMVILNVLIVQNEIYLQVPIPYSVLLKFKPAKKDTQAIQERVITVTMHAARGDNLALLWPGHLANYEGSSHNWDWDCDWDNLNNRTNSAASSAFGKLPFAISAVETHISAA</sequence>
<dbReference type="AlphaFoldDB" id="A0A1D1UUB3"/>
<gene>
    <name evidence="1" type="primary">RvY_02457-1</name>
    <name evidence="1" type="synonym">RvY_02457.1</name>
    <name evidence="1" type="ORF">RvY_02457</name>
</gene>
<comment type="caution">
    <text evidence="1">The sequence shown here is derived from an EMBL/GenBank/DDBJ whole genome shotgun (WGS) entry which is preliminary data.</text>
</comment>